<dbReference type="OrthoDB" id="3543320at2759"/>
<comment type="caution">
    <text evidence="2">The sequence shown here is derived from an EMBL/GenBank/DDBJ whole genome shotgun (WGS) entry which is preliminary data.</text>
</comment>
<dbReference type="HOGENOM" id="CLU_1251317_0_0_1"/>
<keyword evidence="3" id="KW-1185">Reference proteome</keyword>
<protein>
    <submittedName>
        <fullName evidence="2">Uncharacterized protein</fullName>
    </submittedName>
</protein>
<name>W9CAL8_SCLBF</name>
<proteinExistence type="predicted"/>
<gene>
    <name evidence="2" type="ORF">SBOR_6782</name>
</gene>
<feature type="compositionally biased region" description="Basic and acidic residues" evidence="1">
    <location>
        <begin position="13"/>
        <end position="33"/>
    </location>
</feature>
<accession>W9CAL8</accession>
<sequence>MGASRVPAIQARRSADMSKMHKLQEENTRKQNEWNDFADRVSARMKARKMIEKERGTPWDKERKELDSAICAWKTEEFLEESQRDEMEKDWDRGLKSAIKSHRDNSQEVIRMLLEREANRNHAEEENTKKTQARMVKFTKLEEAEANRWEEELSRAATLRTNQTGIINGGGLGSVHRSMCIPSDYISGERDKFCEDCEDDEKMVRLTEKREAAETKSPISY</sequence>
<dbReference type="EMBL" id="AYSA01000358">
    <property type="protein sequence ID" value="ESZ92828.1"/>
    <property type="molecule type" value="Genomic_DNA"/>
</dbReference>
<evidence type="ECO:0000256" key="1">
    <source>
        <dbReference type="SAM" id="MobiDB-lite"/>
    </source>
</evidence>
<dbReference type="AlphaFoldDB" id="W9CAL8"/>
<dbReference type="Proteomes" id="UP000019487">
    <property type="component" value="Unassembled WGS sequence"/>
</dbReference>
<evidence type="ECO:0000313" key="3">
    <source>
        <dbReference type="Proteomes" id="UP000019487"/>
    </source>
</evidence>
<reference evidence="2 3" key="1">
    <citation type="journal article" date="2014" name="Genome Announc.">
        <title>Draft genome sequence of Sclerotinia borealis, a psychrophilic plant pathogenic fungus.</title>
        <authorList>
            <person name="Mardanov A.V."/>
            <person name="Beletsky A.V."/>
            <person name="Kadnikov V.V."/>
            <person name="Ignatov A.N."/>
            <person name="Ravin N.V."/>
        </authorList>
    </citation>
    <scope>NUCLEOTIDE SEQUENCE [LARGE SCALE GENOMIC DNA]</scope>
    <source>
        <strain evidence="3">F-4157</strain>
    </source>
</reference>
<evidence type="ECO:0000313" key="2">
    <source>
        <dbReference type="EMBL" id="ESZ92828.1"/>
    </source>
</evidence>
<organism evidence="2 3">
    <name type="scientific">Sclerotinia borealis (strain F-4128)</name>
    <dbReference type="NCBI Taxonomy" id="1432307"/>
    <lineage>
        <taxon>Eukaryota</taxon>
        <taxon>Fungi</taxon>
        <taxon>Dikarya</taxon>
        <taxon>Ascomycota</taxon>
        <taxon>Pezizomycotina</taxon>
        <taxon>Leotiomycetes</taxon>
        <taxon>Helotiales</taxon>
        <taxon>Sclerotiniaceae</taxon>
        <taxon>Sclerotinia</taxon>
    </lineage>
</organism>
<feature type="region of interest" description="Disordered" evidence="1">
    <location>
        <begin position="1"/>
        <end position="33"/>
    </location>
</feature>